<dbReference type="STRING" id="1300341.I595_2158"/>
<dbReference type="InterPro" id="IPR025714">
    <property type="entry name" value="Methyltranfer_dom"/>
</dbReference>
<protein>
    <submittedName>
        <fullName evidence="2">Methyltransferase type 11</fullName>
    </submittedName>
</protein>
<dbReference type="SUPFAM" id="SSF53335">
    <property type="entry name" value="S-adenosyl-L-methionine-dependent methyltransferases"/>
    <property type="match status" value="1"/>
</dbReference>
<keyword evidence="2" id="KW-0489">Methyltransferase</keyword>
<dbReference type="OrthoDB" id="9791837at2"/>
<name>A0A0P7AUW1_9FLAO</name>
<dbReference type="InterPro" id="IPR029063">
    <property type="entry name" value="SAM-dependent_MTases_sf"/>
</dbReference>
<organism evidence="2 3">
    <name type="scientific">Croceitalea dokdonensis DOKDO 023</name>
    <dbReference type="NCBI Taxonomy" id="1300341"/>
    <lineage>
        <taxon>Bacteria</taxon>
        <taxon>Pseudomonadati</taxon>
        <taxon>Bacteroidota</taxon>
        <taxon>Flavobacteriia</taxon>
        <taxon>Flavobacteriales</taxon>
        <taxon>Flavobacteriaceae</taxon>
        <taxon>Croceitalea</taxon>
    </lineage>
</organism>
<reference evidence="2 3" key="1">
    <citation type="submission" date="2015-09" db="EMBL/GenBank/DDBJ databases">
        <title>Genome sequence of the marine flavobacterium Croceitalea dokdonensis DOKDO 023 that contains proton- and sodium-pumping rhodopsins.</title>
        <authorList>
            <person name="Kwon S.-K."/>
            <person name="Lee H.K."/>
            <person name="Kwak M.-J."/>
            <person name="Kim J.F."/>
        </authorList>
    </citation>
    <scope>NUCLEOTIDE SEQUENCE [LARGE SCALE GENOMIC DNA]</scope>
    <source>
        <strain evidence="2 3">DOKDO 023</strain>
    </source>
</reference>
<feature type="domain" description="Methyltransferase" evidence="1">
    <location>
        <begin position="45"/>
        <end position="146"/>
    </location>
</feature>
<dbReference type="Pfam" id="PF13847">
    <property type="entry name" value="Methyltransf_31"/>
    <property type="match status" value="1"/>
</dbReference>
<evidence type="ECO:0000313" key="3">
    <source>
        <dbReference type="Proteomes" id="UP000050280"/>
    </source>
</evidence>
<dbReference type="GO" id="GO:0032259">
    <property type="term" value="P:methylation"/>
    <property type="evidence" value="ECO:0007669"/>
    <property type="project" value="UniProtKB-KW"/>
</dbReference>
<keyword evidence="3" id="KW-1185">Reference proteome</keyword>
<gene>
    <name evidence="2" type="ORF">I595_2158</name>
</gene>
<dbReference type="CDD" id="cd02440">
    <property type="entry name" value="AdoMet_MTases"/>
    <property type="match status" value="1"/>
</dbReference>
<comment type="caution">
    <text evidence="2">The sequence shown here is derived from an EMBL/GenBank/DDBJ whole genome shotgun (WGS) entry which is preliminary data.</text>
</comment>
<dbReference type="RefSeq" id="WP_054559252.1">
    <property type="nucleotide sequence ID" value="NZ_LDJX01000004.1"/>
</dbReference>
<accession>A0A0P7AUW1</accession>
<proteinExistence type="predicted"/>
<dbReference type="Proteomes" id="UP000050280">
    <property type="component" value="Unassembled WGS sequence"/>
</dbReference>
<evidence type="ECO:0000259" key="1">
    <source>
        <dbReference type="Pfam" id="PF13847"/>
    </source>
</evidence>
<evidence type="ECO:0000313" key="2">
    <source>
        <dbReference type="EMBL" id="KPM31663.1"/>
    </source>
</evidence>
<sequence>MDKTVKTSWEKNAQEWIKIVKNDEIPSRKYTNPAILKAIYRIGATKIADMGCGEGWLVRKIHHVNAHITGIDATAKLIDYAKNQGKGSFHQLSFEEIIAGKPIPGGPFDLMVFNFSLYLKDDLLDLLRKSVDFLQSSGTILIQTLHPYFLVTNGNTYENQWVQDSWKGLPGDFTDGHQWYARNFEGWSLVLNQLNNASFGFQEVLNEKGQPISLIIEIKKSE</sequence>
<dbReference type="PANTHER" id="PTHR43861">
    <property type="entry name" value="TRANS-ACONITATE 2-METHYLTRANSFERASE-RELATED"/>
    <property type="match status" value="1"/>
</dbReference>
<keyword evidence="2" id="KW-0808">Transferase</keyword>
<dbReference type="GO" id="GO:0008168">
    <property type="term" value="F:methyltransferase activity"/>
    <property type="evidence" value="ECO:0007669"/>
    <property type="project" value="UniProtKB-KW"/>
</dbReference>
<dbReference type="AlphaFoldDB" id="A0A0P7AUW1"/>
<dbReference type="EMBL" id="LDJX01000004">
    <property type="protein sequence ID" value="KPM31663.1"/>
    <property type="molecule type" value="Genomic_DNA"/>
</dbReference>
<dbReference type="PANTHER" id="PTHR43861:SF1">
    <property type="entry name" value="TRANS-ACONITATE 2-METHYLTRANSFERASE"/>
    <property type="match status" value="1"/>
</dbReference>
<dbReference type="Gene3D" id="3.40.50.150">
    <property type="entry name" value="Vaccinia Virus protein VP39"/>
    <property type="match status" value="1"/>
</dbReference>